<keyword evidence="6" id="KW-1185">Reference proteome</keyword>
<evidence type="ECO:0000313" key="6">
    <source>
        <dbReference type="Proteomes" id="UP000631312"/>
    </source>
</evidence>
<dbReference type="GO" id="GO:0003677">
    <property type="term" value="F:DNA binding"/>
    <property type="evidence" value="ECO:0007669"/>
    <property type="project" value="InterPro"/>
</dbReference>
<reference evidence="4 5" key="1">
    <citation type="submission" date="2020-08" db="EMBL/GenBank/DDBJ databases">
        <title>Sequencing the genomes of 1000 actinobacteria strains.</title>
        <authorList>
            <person name="Klenk H.-P."/>
        </authorList>
    </citation>
    <scope>NUCLEOTIDE SEQUENCE [LARGE SCALE GENOMIC DNA]</scope>
    <source>
        <strain evidence="4 5">DSM 43150</strain>
    </source>
</reference>
<evidence type="ECO:0000313" key="3">
    <source>
        <dbReference type="EMBL" id="GIE43389.1"/>
    </source>
</evidence>
<dbReference type="PANTHER" id="PTHR30007">
    <property type="entry name" value="PHP DOMAIN PROTEIN"/>
    <property type="match status" value="1"/>
</dbReference>
<name>A0A7W7HR99_9ACTN</name>
<dbReference type="AlphaFoldDB" id="A0A7W7HR99"/>
<proteinExistence type="predicted"/>
<dbReference type="NCBIfam" id="NF033580">
    <property type="entry name" value="transpos_IS5_3"/>
    <property type="match status" value="1"/>
</dbReference>
<protein>
    <submittedName>
        <fullName evidence="3 4">Transposase</fullName>
    </submittedName>
</protein>
<dbReference type="Pfam" id="PF01609">
    <property type="entry name" value="DDE_Tnp_1"/>
    <property type="match status" value="1"/>
</dbReference>
<dbReference type="PANTHER" id="PTHR30007:SF1">
    <property type="entry name" value="BLR1914 PROTEIN"/>
    <property type="match status" value="1"/>
</dbReference>
<evidence type="ECO:0000256" key="1">
    <source>
        <dbReference type="SAM" id="MobiDB-lite"/>
    </source>
</evidence>
<comment type="caution">
    <text evidence="4">The sequence shown here is derived from an EMBL/GenBank/DDBJ whole genome shotgun (WGS) entry which is preliminary data.</text>
</comment>
<evidence type="ECO:0000259" key="2">
    <source>
        <dbReference type="Pfam" id="PF01609"/>
    </source>
</evidence>
<sequence length="155" mass="17523">MHTIGDGRGRSLATRITPGQAADTKQLKPLLDDVAVRRPGGVGRPRKRPDSVSADKAYSSKANRADLRRRRITTVIPERKDQQANRAKKGSAGGRPPNFDAEAYKKRNQIERGFSRRKQWRGVATRYDKRGDSYKAVLDLAETLDWLRAKPDRTR</sequence>
<dbReference type="Proteomes" id="UP000590511">
    <property type="component" value="Unassembled WGS sequence"/>
</dbReference>
<dbReference type="GO" id="GO:0006313">
    <property type="term" value="P:DNA transposition"/>
    <property type="evidence" value="ECO:0007669"/>
    <property type="project" value="InterPro"/>
</dbReference>
<dbReference type="EMBL" id="JACHNC010000001">
    <property type="protein sequence ID" value="MBB4755184.1"/>
    <property type="molecule type" value="Genomic_DNA"/>
</dbReference>
<feature type="region of interest" description="Disordered" evidence="1">
    <location>
        <begin position="1"/>
        <end position="110"/>
    </location>
</feature>
<reference evidence="3 6" key="2">
    <citation type="submission" date="2021-01" db="EMBL/GenBank/DDBJ databases">
        <title>Whole genome shotgun sequence of Actinoplanes lobatus NBRC 12513.</title>
        <authorList>
            <person name="Komaki H."/>
            <person name="Tamura T."/>
        </authorList>
    </citation>
    <scope>NUCLEOTIDE SEQUENCE [LARGE SCALE GENOMIC DNA]</scope>
    <source>
        <strain evidence="3 6">NBRC 12513</strain>
    </source>
</reference>
<dbReference type="GO" id="GO:0004803">
    <property type="term" value="F:transposase activity"/>
    <property type="evidence" value="ECO:0007669"/>
    <property type="project" value="InterPro"/>
</dbReference>
<dbReference type="InterPro" id="IPR002559">
    <property type="entry name" value="Transposase_11"/>
</dbReference>
<dbReference type="EMBL" id="BOMP01000106">
    <property type="protein sequence ID" value="GIE43389.1"/>
    <property type="molecule type" value="Genomic_DNA"/>
</dbReference>
<evidence type="ECO:0000313" key="4">
    <source>
        <dbReference type="EMBL" id="MBB4755184.1"/>
    </source>
</evidence>
<evidence type="ECO:0000313" key="5">
    <source>
        <dbReference type="Proteomes" id="UP000590511"/>
    </source>
</evidence>
<feature type="domain" description="Transposase IS4-like" evidence="2">
    <location>
        <begin position="1"/>
        <end position="130"/>
    </location>
</feature>
<organism evidence="4 5">
    <name type="scientific">Actinoplanes lobatus</name>
    <dbReference type="NCBI Taxonomy" id="113568"/>
    <lineage>
        <taxon>Bacteria</taxon>
        <taxon>Bacillati</taxon>
        <taxon>Actinomycetota</taxon>
        <taxon>Actinomycetes</taxon>
        <taxon>Micromonosporales</taxon>
        <taxon>Micromonosporaceae</taxon>
        <taxon>Actinoplanes</taxon>
    </lineage>
</organism>
<accession>A0A7W7HR99</accession>
<gene>
    <name evidence="3" type="ORF">Alo02nite_62870</name>
    <name evidence="4" type="ORF">BJ964_009345</name>
</gene>
<dbReference type="Proteomes" id="UP000631312">
    <property type="component" value="Unassembled WGS sequence"/>
</dbReference>